<dbReference type="EMBL" id="BMQC01000023">
    <property type="protein sequence ID" value="GGK42751.1"/>
    <property type="molecule type" value="Genomic_DNA"/>
</dbReference>
<dbReference type="RefSeq" id="WP_189115865.1">
    <property type="nucleotide sequence ID" value="NZ_BMQC01000023.1"/>
</dbReference>
<organism evidence="2 3">
    <name type="scientific">Pilimelia terevasa</name>
    <dbReference type="NCBI Taxonomy" id="53372"/>
    <lineage>
        <taxon>Bacteria</taxon>
        <taxon>Bacillati</taxon>
        <taxon>Actinomycetota</taxon>
        <taxon>Actinomycetes</taxon>
        <taxon>Micromonosporales</taxon>
        <taxon>Micromonosporaceae</taxon>
        <taxon>Pilimelia</taxon>
    </lineage>
</organism>
<dbReference type="InterPro" id="IPR024072">
    <property type="entry name" value="DHFR-like_dom_sf"/>
</dbReference>
<reference evidence="2" key="1">
    <citation type="journal article" date="2014" name="Int. J. Syst. Evol. Microbiol.">
        <title>Complete genome sequence of Corynebacterium casei LMG S-19264T (=DSM 44701T), isolated from a smear-ripened cheese.</title>
        <authorList>
            <consortium name="US DOE Joint Genome Institute (JGI-PGF)"/>
            <person name="Walter F."/>
            <person name="Albersmeier A."/>
            <person name="Kalinowski J."/>
            <person name="Ruckert C."/>
        </authorList>
    </citation>
    <scope>NUCLEOTIDE SEQUENCE</scope>
    <source>
        <strain evidence="2">JCM 3091</strain>
    </source>
</reference>
<protein>
    <submittedName>
        <fullName evidence="2">DNA-binding protein</fullName>
    </submittedName>
</protein>
<dbReference type="InterPro" id="IPR050765">
    <property type="entry name" value="Riboflavin_Biosynth_HTPR"/>
</dbReference>
<dbReference type="PANTHER" id="PTHR38011:SF12">
    <property type="entry name" value="BIFUNCTIONAL DEAMINASE-REDUCTASE DOMAIN PROTEIN"/>
    <property type="match status" value="1"/>
</dbReference>
<sequence length="216" mass="22890">MSQLRVHNLTMSVDGYVAGPEQSLQHPLGVGGERLHGWMFATRAGRAMLGGEGGTAGVDDAFVVRGDVGVGATVMGRNMFGPVRGPWPDEEWTGWWGPRPPYGHPVFVLTRHARPSVTMEGGTVFHFVTDGPESALARARAAAGGADVRLGGGAATIRQYLALGLVDHLHVVVAPVLLGDGERIFEPAADLAFRYECAPPVAGDGVTHLVLTRRPR</sequence>
<reference evidence="2" key="2">
    <citation type="submission" date="2020-09" db="EMBL/GenBank/DDBJ databases">
        <authorList>
            <person name="Sun Q."/>
            <person name="Ohkuma M."/>
        </authorList>
    </citation>
    <scope>NUCLEOTIDE SEQUENCE</scope>
    <source>
        <strain evidence="2">JCM 3091</strain>
    </source>
</reference>
<name>A0A8J3FJT7_9ACTN</name>
<dbReference type="GO" id="GO:0009231">
    <property type="term" value="P:riboflavin biosynthetic process"/>
    <property type="evidence" value="ECO:0007669"/>
    <property type="project" value="InterPro"/>
</dbReference>
<dbReference type="Pfam" id="PF01872">
    <property type="entry name" value="RibD_C"/>
    <property type="match status" value="1"/>
</dbReference>
<gene>
    <name evidence="2" type="ORF">GCM10010124_39480</name>
</gene>
<evidence type="ECO:0000313" key="2">
    <source>
        <dbReference type="EMBL" id="GGK42751.1"/>
    </source>
</evidence>
<dbReference type="AlphaFoldDB" id="A0A8J3FJT7"/>
<keyword evidence="3" id="KW-1185">Reference proteome</keyword>
<dbReference type="Gene3D" id="3.40.430.10">
    <property type="entry name" value="Dihydrofolate Reductase, subunit A"/>
    <property type="match status" value="1"/>
</dbReference>
<keyword evidence="2" id="KW-0238">DNA-binding</keyword>
<dbReference type="GO" id="GO:0008703">
    <property type="term" value="F:5-amino-6-(5-phosphoribosylamino)uracil reductase activity"/>
    <property type="evidence" value="ECO:0007669"/>
    <property type="project" value="InterPro"/>
</dbReference>
<proteinExistence type="predicted"/>
<dbReference type="SUPFAM" id="SSF53597">
    <property type="entry name" value="Dihydrofolate reductase-like"/>
    <property type="match status" value="1"/>
</dbReference>
<dbReference type="GO" id="GO:0003677">
    <property type="term" value="F:DNA binding"/>
    <property type="evidence" value="ECO:0007669"/>
    <property type="project" value="UniProtKB-KW"/>
</dbReference>
<evidence type="ECO:0000259" key="1">
    <source>
        <dbReference type="Pfam" id="PF01872"/>
    </source>
</evidence>
<dbReference type="Proteomes" id="UP000662200">
    <property type="component" value="Unassembled WGS sequence"/>
</dbReference>
<feature type="domain" description="Bacterial bifunctional deaminase-reductase C-terminal" evidence="1">
    <location>
        <begin position="8"/>
        <end position="192"/>
    </location>
</feature>
<dbReference type="InterPro" id="IPR002734">
    <property type="entry name" value="RibDG_C"/>
</dbReference>
<comment type="caution">
    <text evidence="2">The sequence shown here is derived from an EMBL/GenBank/DDBJ whole genome shotgun (WGS) entry which is preliminary data.</text>
</comment>
<dbReference type="PANTHER" id="PTHR38011">
    <property type="entry name" value="DIHYDROFOLATE REDUCTASE FAMILY PROTEIN (AFU_ORTHOLOGUE AFUA_8G06820)"/>
    <property type="match status" value="1"/>
</dbReference>
<evidence type="ECO:0000313" key="3">
    <source>
        <dbReference type="Proteomes" id="UP000662200"/>
    </source>
</evidence>
<accession>A0A8J3FJT7</accession>